<protein>
    <submittedName>
        <fullName evidence="3">Uncharacterized protein</fullName>
    </submittedName>
</protein>
<dbReference type="EMBL" id="JAEKCZ010000014">
    <property type="protein sequence ID" value="MBJ2258081.1"/>
    <property type="molecule type" value="Genomic_DNA"/>
</dbReference>
<proteinExistence type="predicted"/>
<evidence type="ECO:0000313" key="3">
    <source>
        <dbReference type="EMBL" id="MBJ2258081.1"/>
    </source>
</evidence>
<dbReference type="Proteomes" id="UP000658390">
    <property type="component" value="Unassembled WGS sequence"/>
</dbReference>
<comment type="caution">
    <text evidence="3">The sequence shown here is derived from an EMBL/GenBank/DDBJ whole genome shotgun (WGS) entry which is preliminary data.</text>
</comment>
<dbReference type="AlphaFoldDB" id="A0A8I1FP49"/>
<feature type="region of interest" description="Disordered" evidence="1">
    <location>
        <begin position="241"/>
        <end position="274"/>
    </location>
</feature>
<keyword evidence="2" id="KW-0812">Transmembrane</keyword>
<evidence type="ECO:0000256" key="1">
    <source>
        <dbReference type="SAM" id="MobiDB-lite"/>
    </source>
</evidence>
<feature type="transmembrane region" description="Helical" evidence="2">
    <location>
        <begin position="282"/>
        <end position="300"/>
    </location>
</feature>
<accession>A0A8I1FP49</accession>
<gene>
    <name evidence="3" type="ORF">JFT45_16350</name>
</gene>
<organism evidence="3 4">
    <name type="scientific">Pseudomonas psychrophila</name>
    <dbReference type="NCBI Taxonomy" id="122355"/>
    <lineage>
        <taxon>Bacteria</taxon>
        <taxon>Pseudomonadati</taxon>
        <taxon>Pseudomonadota</taxon>
        <taxon>Gammaproteobacteria</taxon>
        <taxon>Pseudomonadales</taxon>
        <taxon>Pseudomonadaceae</taxon>
        <taxon>Pseudomonas</taxon>
    </lineage>
</organism>
<sequence length="301" mass="33525">MTPVSKRLEDVRLALLSALNDPRTNVRLLRELLAQAHSQTPELFVPHQVDTIFPGIESNQHKWGADYLSRHSTIAPFNFSRERLEHIIEVFDYCQKNGHKDFAAPAGTPQISDMRTAQKVPMNGSFTPSSNLEKFVAEGDLLTIRTALRLELNDNRLSGQTLKAALTWTQAKTPNLCEPLAEKAFARGINPDPGQWDVDYYGDQVVYLKTNFAKERFEHLIEVREHLRERRVDGFEPISTAAAQEPPRASAPPSSPQPASTHTHRAQPAPPSQELSPAFKKALLIGGALAAFVILLVTLVK</sequence>
<reference evidence="3" key="1">
    <citation type="submission" date="2020-12" db="EMBL/GenBank/DDBJ databases">
        <title>Antibiotic resistance and phylogeny of Pseudomonas spp. isolated over three decades from chicken meat in the Norwegian food chain.</title>
        <authorList>
            <person name="Moen B."/>
        </authorList>
    </citation>
    <scope>NUCLEOTIDE SEQUENCE</scope>
    <source>
        <strain evidence="3">MF6762</strain>
    </source>
</reference>
<keyword evidence="2" id="KW-1133">Transmembrane helix</keyword>
<dbReference type="RefSeq" id="WP_198822440.1">
    <property type="nucleotide sequence ID" value="NZ_JAEKCZ010000014.1"/>
</dbReference>
<evidence type="ECO:0000256" key="2">
    <source>
        <dbReference type="SAM" id="Phobius"/>
    </source>
</evidence>
<name>A0A8I1FP49_9PSED</name>
<evidence type="ECO:0000313" key="4">
    <source>
        <dbReference type="Proteomes" id="UP000658390"/>
    </source>
</evidence>
<keyword evidence="2" id="KW-0472">Membrane</keyword>